<keyword evidence="1" id="KW-1133">Transmembrane helix</keyword>
<dbReference type="AlphaFoldDB" id="A0A9W7E1K1"/>
<comment type="caution">
    <text evidence="2">The sequence shown here is derived from an EMBL/GenBank/DDBJ whole genome shotgun (WGS) entry which is preliminary data.</text>
</comment>
<organism evidence="2 3">
    <name type="scientific">Triparma retinervis</name>
    <dbReference type="NCBI Taxonomy" id="2557542"/>
    <lineage>
        <taxon>Eukaryota</taxon>
        <taxon>Sar</taxon>
        <taxon>Stramenopiles</taxon>
        <taxon>Ochrophyta</taxon>
        <taxon>Bolidophyceae</taxon>
        <taxon>Parmales</taxon>
        <taxon>Triparmaceae</taxon>
        <taxon>Triparma</taxon>
    </lineage>
</organism>
<keyword evidence="1" id="KW-0812">Transmembrane</keyword>
<accession>A0A9W7E1K1</accession>
<evidence type="ECO:0000256" key="1">
    <source>
        <dbReference type="SAM" id="Phobius"/>
    </source>
</evidence>
<dbReference type="Proteomes" id="UP001165082">
    <property type="component" value="Unassembled WGS sequence"/>
</dbReference>
<name>A0A9W7E1K1_9STRA</name>
<gene>
    <name evidence="2" type="ORF">TrRE_jg6847</name>
</gene>
<protein>
    <submittedName>
        <fullName evidence="2">Uncharacterized protein</fullName>
    </submittedName>
</protein>
<feature type="transmembrane region" description="Helical" evidence="1">
    <location>
        <begin position="209"/>
        <end position="229"/>
    </location>
</feature>
<proteinExistence type="predicted"/>
<dbReference type="EMBL" id="BRXZ01001088">
    <property type="protein sequence ID" value="GMH61925.1"/>
    <property type="molecule type" value="Genomic_DNA"/>
</dbReference>
<evidence type="ECO:0000313" key="3">
    <source>
        <dbReference type="Proteomes" id="UP001165082"/>
    </source>
</evidence>
<keyword evidence="3" id="KW-1185">Reference proteome</keyword>
<dbReference type="OrthoDB" id="10371395at2759"/>
<keyword evidence="1" id="KW-0472">Membrane</keyword>
<evidence type="ECO:0000313" key="2">
    <source>
        <dbReference type="EMBL" id="GMH61925.1"/>
    </source>
</evidence>
<reference evidence="2" key="1">
    <citation type="submission" date="2022-07" db="EMBL/GenBank/DDBJ databases">
        <title>Genome analysis of Parmales, a sister group of diatoms, reveals the evolutionary specialization of diatoms from phago-mixotrophs to photoautotrophs.</title>
        <authorList>
            <person name="Ban H."/>
            <person name="Sato S."/>
            <person name="Yoshikawa S."/>
            <person name="Kazumasa Y."/>
            <person name="Nakamura Y."/>
            <person name="Ichinomiya M."/>
            <person name="Saitoh K."/>
            <person name="Sato N."/>
            <person name="Blanc-Mathieu R."/>
            <person name="Endo H."/>
            <person name="Kuwata A."/>
            <person name="Ogata H."/>
        </authorList>
    </citation>
    <scope>NUCLEOTIDE SEQUENCE</scope>
</reference>
<sequence>MLEKISVPCSPEVLAEMWKDVLDLEDQARGALEGLAGPDVSFDLGHASAQSLTPPPPDADWELSTSEFFALYASLPSLSPSERATADCLIHSNTRSMVIALHHRAVYMERLMEFHSAEIGFEEPITNVRNFNLLQSHRAHMRDQAKNDEWRARNADLAAMIEHRKKEIEKNKIKRDGLIAERELGDMAAEDKPPFQPTIVGSRRFSSSVIKPLAVALLVALVIYMYNIFT</sequence>